<sequence length="648" mass="71726">MDSGGAAPSLPLNFLCGLVVDSDADDPPSRMAAEQARSMEEGLERRELLEALLRGPYASSAPSWLLESAVDSDLARKPPKSDPLYGPSMDLALLALSHSSCTPQLRNESVRRCTALQLGRLGSAEASDILADAVAQALREREPRQQGMTVDLLDTPTDAQLVLRQHRLHGSVLTAAVDLLPSFPVLDEKGEEDTSTRLERWEAAERAWRIMWKQILTAHPEHHRRLVDRSDDNHVGHAIREHLLGSIPWDVEPELLEEIAQDNLASFPLSVLTTRMCRMRRDGATEQEVRKHFANDLAEILPQQRKHIDRILSDDKYGLPYGYRAAISRAALAADGTWRYILNPDQAQQYGRPHSWRASEDQLASLAQKFAEHAAVALMLWESDPKAPVRSAKDLRWVRDLLQHLPVVTPEVKERARLICREAKRALAGRRDYGRYGMDSDVQQARELLDTIERMTAEPLPDPGPARTASLGKPDQVTIRDLAGAPDAVLDDYVRRHQGNDALVEKALLSFASRVYRRDVSFAAVLNRHSDPQSALRDLTQNLRRRLGGGPNLREAWVSAVLSLPTTDTDLTRALPAWTALKAAGHCGKEAHPAVISVVRATLGDNAEAWQRFATSPASNAGPTAWLRLGDLLDAAASGTPWPTPPHK</sequence>
<organism evidence="1 2">
    <name type="scientific">Streptomyces endocoffeicus</name>
    <dbReference type="NCBI Taxonomy" id="2898945"/>
    <lineage>
        <taxon>Bacteria</taxon>
        <taxon>Bacillati</taxon>
        <taxon>Actinomycetota</taxon>
        <taxon>Actinomycetes</taxon>
        <taxon>Kitasatosporales</taxon>
        <taxon>Streptomycetaceae</taxon>
        <taxon>Streptomyces</taxon>
    </lineage>
</organism>
<evidence type="ECO:0008006" key="3">
    <source>
        <dbReference type="Google" id="ProtNLM"/>
    </source>
</evidence>
<reference evidence="1 2" key="1">
    <citation type="submission" date="2021-01" db="EMBL/GenBank/DDBJ databases">
        <title>WGS of actinomycetes isolated from Thailand.</title>
        <authorList>
            <person name="Thawai C."/>
        </authorList>
    </citation>
    <scope>NUCLEOTIDE SEQUENCE [LARGE SCALE GENOMIC DNA]</scope>
    <source>
        <strain evidence="1 2">CA3R110</strain>
    </source>
</reference>
<dbReference type="RefSeq" id="WP_201856126.1">
    <property type="nucleotide sequence ID" value="NZ_JAERRG010000022.1"/>
</dbReference>
<gene>
    <name evidence="1" type="ORF">JK364_38875</name>
</gene>
<protein>
    <recommendedName>
        <fullName evidence="3">HEAT repeat domain-containing protein</fullName>
    </recommendedName>
</protein>
<proteinExistence type="predicted"/>
<accession>A0ABS1Q0S5</accession>
<dbReference type="Proteomes" id="UP000621510">
    <property type="component" value="Unassembled WGS sequence"/>
</dbReference>
<dbReference type="EMBL" id="JAERRG010000022">
    <property type="protein sequence ID" value="MBL1118295.1"/>
    <property type="molecule type" value="Genomic_DNA"/>
</dbReference>
<name>A0ABS1Q0S5_9ACTN</name>
<comment type="caution">
    <text evidence="1">The sequence shown here is derived from an EMBL/GenBank/DDBJ whole genome shotgun (WGS) entry which is preliminary data.</text>
</comment>
<evidence type="ECO:0000313" key="2">
    <source>
        <dbReference type="Proteomes" id="UP000621510"/>
    </source>
</evidence>
<keyword evidence="2" id="KW-1185">Reference proteome</keyword>
<evidence type="ECO:0000313" key="1">
    <source>
        <dbReference type="EMBL" id="MBL1118295.1"/>
    </source>
</evidence>